<reference evidence="7" key="1">
    <citation type="submission" date="2020-05" db="EMBL/GenBank/DDBJ databases">
        <title>Identification of trans-AT polyketide cluster in two marine bacteria, producers of a novel glutaramide-containing polyketide sesbanimide D and analogs.</title>
        <authorList>
            <person name="Kacar D."/>
            <person name="Rodriguez P."/>
            <person name="Canedo L."/>
            <person name="Gonzalez E."/>
            <person name="Galan B."/>
            <person name="De La Calle F."/>
            <person name="Garcia J.L."/>
        </authorList>
    </citation>
    <scope>NUCLEOTIDE SEQUENCE</scope>
    <source>
        <strain evidence="7">PHM038</strain>
    </source>
</reference>
<dbReference type="EMBL" id="JABFCZ010000002">
    <property type="protein sequence ID" value="MBD1544912.1"/>
    <property type="molecule type" value="Genomic_DNA"/>
</dbReference>
<dbReference type="GO" id="GO:0005886">
    <property type="term" value="C:plasma membrane"/>
    <property type="evidence" value="ECO:0007669"/>
    <property type="project" value="UniProtKB-SubCell"/>
</dbReference>
<evidence type="ECO:0000313" key="7">
    <source>
        <dbReference type="EMBL" id="MBD1544912.1"/>
    </source>
</evidence>
<dbReference type="InterPro" id="IPR002994">
    <property type="entry name" value="Surf1/Shy1"/>
</dbReference>
<comment type="subcellular location">
    <subcellularLocation>
        <location evidence="6">Cell membrane</location>
        <topology evidence="6">Multi-pass membrane protein</topology>
    </subcellularLocation>
    <subcellularLocation>
        <location evidence="1">Membrane</location>
    </subcellularLocation>
</comment>
<protein>
    <recommendedName>
        <fullName evidence="6">SURF1-like protein</fullName>
    </recommendedName>
</protein>
<comment type="caution">
    <text evidence="7">The sequence shown here is derived from an EMBL/GenBank/DDBJ whole genome shotgun (WGS) entry which is preliminary data.</text>
</comment>
<comment type="similarity">
    <text evidence="2 6">Belongs to the SURF1 family.</text>
</comment>
<evidence type="ECO:0000256" key="4">
    <source>
        <dbReference type="ARBA" id="ARBA00022989"/>
    </source>
</evidence>
<keyword evidence="3 6" id="KW-0812">Transmembrane</keyword>
<dbReference type="Pfam" id="PF02104">
    <property type="entry name" value="SURF1"/>
    <property type="match status" value="1"/>
</dbReference>
<evidence type="ECO:0000256" key="1">
    <source>
        <dbReference type="ARBA" id="ARBA00004370"/>
    </source>
</evidence>
<dbReference type="CDD" id="cd06662">
    <property type="entry name" value="SURF1"/>
    <property type="match status" value="1"/>
</dbReference>
<proteinExistence type="inferred from homology"/>
<evidence type="ECO:0000256" key="5">
    <source>
        <dbReference type="ARBA" id="ARBA00023136"/>
    </source>
</evidence>
<keyword evidence="6" id="KW-1003">Cell membrane</keyword>
<dbReference type="Proteomes" id="UP000598467">
    <property type="component" value="Unassembled WGS sequence"/>
</dbReference>
<sequence length="220" mass="23840">MLVLAAVFTALGIWQVQRLFWKLDLIARVESRVHAAPVPAPAEVEWPAVTAKDGEYRHVTASGTYLDTETLVQAVTEYGPGFWVMTPLKRDDGTTILVNRGFVPTHKKAPADRSHPSGPVQVTGLLRKSQPGGAFLRSNDPAAGRWYSRDVEAIAKTDGLIKVAPYFIDAQAGPSDGSLPIGGLTVIKFRNSHLAYAMTWGALALMSLVGFVYGLRAAKR</sequence>
<keyword evidence="4 6" id="KW-1133">Transmembrane helix</keyword>
<name>A0A926S4Z6_9HYPH</name>
<evidence type="ECO:0000313" key="8">
    <source>
        <dbReference type="Proteomes" id="UP000598467"/>
    </source>
</evidence>
<dbReference type="PANTHER" id="PTHR23427:SF2">
    <property type="entry name" value="SURFEIT LOCUS PROTEIN 1"/>
    <property type="match status" value="1"/>
</dbReference>
<dbReference type="AlphaFoldDB" id="A0A926S4Z6"/>
<gene>
    <name evidence="7" type="ORF">HK439_01450</name>
</gene>
<feature type="transmembrane region" description="Helical" evidence="6">
    <location>
        <begin position="194"/>
        <end position="215"/>
    </location>
</feature>
<dbReference type="PROSITE" id="PS50895">
    <property type="entry name" value="SURF1"/>
    <property type="match status" value="1"/>
</dbReference>
<dbReference type="PANTHER" id="PTHR23427">
    <property type="entry name" value="SURFEIT LOCUS PROTEIN"/>
    <property type="match status" value="1"/>
</dbReference>
<accession>A0A926S4Z6</accession>
<evidence type="ECO:0000256" key="2">
    <source>
        <dbReference type="ARBA" id="ARBA00007165"/>
    </source>
</evidence>
<comment type="caution">
    <text evidence="6">Lacks conserved residue(s) required for the propagation of feature annotation.</text>
</comment>
<organism evidence="7 8">
    <name type="scientific">Roseibium aggregatum</name>
    <dbReference type="NCBI Taxonomy" id="187304"/>
    <lineage>
        <taxon>Bacteria</taxon>
        <taxon>Pseudomonadati</taxon>
        <taxon>Pseudomonadota</taxon>
        <taxon>Alphaproteobacteria</taxon>
        <taxon>Hyphomicrobiales</taxon>
        <taxon>Stappiaceae</taxon>
        <taxon>Roseibium</taxon>
    </lineage>
</organism>
<evidence type="ECO:0000256" key="3">
    <source>
        <dbReference type="ARBA" id="ARBA00022692"/>
    </source>
</evidence>
<keyword evidence="5 6" id="KW-0472">Membrane</keyword>
<dbReference type="InterPro" id="IPR045214">
    <property type="entry name" value="Surf1/Surf4"/>
</dbReference>
<evidence type="ECO:0000256" key="6">
    <source>
        <dbReference type="RuleBase" id="RU363076"/>
    </source>
</evidence>